<dbReference type="RefSeq" id="XP_075091233.1">
    <property type="nucleotide sequence ID" value="XM_075235132.1"/>
</dbReference>
<accession>A0AC58T207</accession>
<proteinExistence type="predicted"/>
<reference evidence="2" key="2">
    <citation type="submission" date="2025-08" db="UniProtKB">
        <authorList>
            <consortium name="RefSeq"/>
        </authorList>
    </citation>
    <scope>IDENTIFICATION</scope>
    <source>
        <tissue evidence="2">Leaf</tissue>
    </source>
</reference>
<name>A0AC58T207_TOBAC</name>
<evidence type="ECO:0000313" key="2">
    <source>
        <dbReference type="RefSeq" id="XP_075091233.1"/>
    </source>
</evidence>
<organism evidence="1 2">
    <name type="scientific">Nicotiana tabacum</name>
    <name type="common">Common tobacco</name>
    <dbReference type="NCBI Taxonomy" id="4097"/>
    <lineage>
        <taxon>Eukaryota</taxon>
        <taxon>Viridiplantae</taxon>
        <taxon>Streptophyta</taxon>
        <taxon>Embryophyta</taxon>
        <taxon>Tracheophyta</taxon>
        <taxon>Spermatophyta</taxon>
        <taxon>Magnoliopsida</taxon>
        <taxon>eudicotyledons</taxon>
        <taxon>Gunneridae</taxon>
        <taxon>Pentapetalae</taxon>
        <taxon>asterids</taxon>
        <taxon>lamiids</taxon>
        <taxon>Solanales</taxon>
        <taxon>Solanaceae</taxon>
        <taxon>Nicotianoideae</taxon>
        <taxon>Nicotianeae</taxon>
        <taxon>Nicotiana</taxon>
    </lineage>
</organism>
<reference evidence="1" key="1">
    <citation type="journal article" date="2014" name="Nat. Commun.">
        <title>The tobacco genome sequence and its comparison with those of tomato and potato.</title>
        <authorList>
            <person name="Sierro N."/>
            <person name="Battey J.N."/>
            <person name="Ouadi S."/>
            <person name="Bakaher N."/>
            <person name="Bovet L."/>
            <person name="Willig A."/>
            <person name="Goepfert S."/>
            <person name="Peitsch M.C."/>
            <person name="Ivanov N.V."/>
        </authorList>
    </citation>
    <scope>NUCLEOTIDE SEQUENCE [LARGE SCALE GENOMIC DNA]</scope>
</reference>
<keyword evidence="1" id="KW-1185">Reference proteome</keyword>
<gene>
    <name evidence="2" type="primary">LOC107768664</name>
</gene>
<protein>
    <submittedName>
        <fullName evidence="2">Potassium transporter 11 isoform X1</fullName>
    </submittedName>
</protein>
<dbReference type="Proteomes" id="UP000790787">
    <property type="component" value="Chromosome 17"/>
</dbReference>
<evidence type="ECO:0000313" key="1">
    <source>
        <dbReference type="Proteomes" id="UP000790787"/>
    </source>
</evidence>
<sequence>MASASRMGIDEGSGDETKGGMWELDQKLDQPMDEEAGRLRNMYREKKFSALLLLRLAFQSLGVVYGDLGTSPLYVFYNTFPHGIDDTEDVVGALSLIIYSLTLIPLLKYVFIVCRANDNGQGGTFALYSLLCRHAKIKTIPNQHRTDEELTTYSRSTFHEHSFAAKTKRWLEAYPFRKNALLIIVIVGTCTVIGDGILTPAISVLSASGGIKVDHPKMSNDVVVVVAVIILVGLFSLQHYGTDRVGWLFAPIVLLWFLLVGGIGIFNIWKYDSSVLRAFSPVCIYRYFRRRKKEAWTSLGGIMLSITGTEALFADLAHFPVSAIQLAFTVIVFPCLLLTYTGQAAYLMQNKEHVVDAFYRSIPGIIYWPVFVIATLAAIVASQATISATFSIIKQALALGCFPRVKVVHTSKKFIGQIYIPDINWILMILCIAVTAGFRNQSQIGNAYGTAVVIVMLVTTLLMTLIMLLVWRCHWVLVLVFTVLSLVVECTYFSAVLFKVDQGGWVPLVIAAAFLVIMYVWHYGTVKRYEFEMHSKVSMAWILGLGPSLGLVRVPGIGLVYTELASGVPHIFSHFITNLPAIHSVVVFVCVKYLPVYTVPEDERFLVKRVGPKTFHMFRCVARYGYKDLHKKDEEFERKLFDNLFLFVRLENMMEGCSDSDEYSLYGQQTQNSMDYLLQNKSNPTTGNNTCSSMESIVPVKSPTQGSNTVTSSSGRESSQAEVDELEFLNRCRDAGVVHILGNTVVRARRDSRFYKKIAIDYIYAFLRRICRENSVIFNVPHESLLNVGQIFYV</sequence>